<dbReference type="Proteomes" id="UP000199138">
    <property type="component" value="Unassembled WGS sequence"/>
</dbReference>
<protein>
    <submittedName>
        <fullName evidence="2">Uncharacterized protein</fullName>
    </submittedName>
</protein>
<keyword evidence="1" id="KW-1133">Transmembrane helix</keyword>
<gene>
    <name evidence="2" type="ORF">SAMN05216480_101219</name>
</gene>
<evidence type="ECO:0000313" key="2">
    <source>
        <dbReference type="EMBL" id="SFU27566.1"/>
    </source>
</evidence>
<keyword evidence="3" id="KW-1185">Reference proteome</keyword>
<organism evidence="2 3">
    <name type="scientific">Pustulibacterium marinum</name>
    <dbReference type="NCBI Taxonomy" id="1224947"/>
    <lineage>
        <taxon>Bacteria</taxon>
        <taxon>Pseudomonadati</taxon>
        <taxon>Bacteroidota</taxon>
        <taxon>Flavobacteriia</taxon>
        <taxon>Flavobacteriales</taxon>
        <taxon>Flavobacteriaceae</taxon>
        <taxon>Pustulibacterium</taxon>
    </lineage>
</organism>
<name>A0A1I7EUF5_9FLAO</name>
<dbReference type="EMBL" id="FPBK01000001">
    <property type="protein sequence ID" value="SFU27566.1"/>
    <property type="molecule type" value="Genomic_DNA"/>
</dbReference>
<evidence type="ECO:0000256" key="1">
    <source>
        <dbReference type="SAM" id="Phobius"/>
    </source>
</evidence>
<sequence>MRYYLFYKFVLVISIMKRSFTIIIFLAFALVNVSMLFAQNPPPPGLGDGDGGGGAPPPPGLPVDGYLLPVALLAVVYGVYKLNKRSVA</sequence>
<dbReference type="AlphaFoldDB" id="A0A1I7EUF5"/>
<feature type="transmembrane region" description="Helical" evidence="1">
    <location>
        <begin position="62"/>
        <end position="80"/>
    </location>
</feature>
<reference evidence="3" key="1">
    <citation type="submission" date="2016-10" db="EMBL/GenBank/DDBJ databases">
        <authorList>
            <person name="Varghese N."/>
            <person name="Submissions S."/>
        </authorList>
    </citation>
    <scope>NUCLEOTIDE SEQUENCE [LARGE SCALE GENOMIC DNA]</scope>
    <source>
        <strain evidence="3">CGMCC 1.12333</strain>
    </source>
</reference>
<accession>A0A1I7EUF5</accession>
<evidence type="ECO:0000313" key="3">
    <source>
        <dbReference type="Proteomes" id="UP000199138"/>
    </source>
</evidence>
<keyword evidence="1" id="KW-0472">Membrane</keyword>
<dbReference type="STRING" id="1224947.SAMN05216480_101219"/>
<proteinExistence type="predicted"/>
<keyword evidence="1" id="KW-0812">Transmembrane</keyword>